<comment type="similarity">
    <text evidence="1">Belongs to the PrpD family.</text>
</comment>
<gene>
    <name evidence="4" type="ORF">LCGC14_2530010</name>
</gene>
<proteinExistence type="inferred from homology"/>
<evidence type="ECO:0000256" key="1">
    <source>
        <dbReference type="ARBA" id="ARBA00006174"/>
    </source>
</evidence>
<dbReference type="EMBL" id="LAZR01041033">
    <property type="protein sequence ID" value="KKL13013.1"/>
    <property type="molecule type" value="Genomic_DNA"/>
</dbReference>
<dbReference type="InterPro" id="IPR005656">
    <property type="entry name" value="MmgE_PrpD"/>
</dbReference>
<name>A0A0F9DM01_9ZZZZ</name>
<dbReference type="Gene3D" id="1.10.4100.10">
    <property type="entry name" value="2-methylcitrate dehydratase PrpD"/>
    <property type="match status" value="1"/>
</dbReference>
<dbReference type="InterPro" id="IPR042188">
    <property type="entry name" value="MmgE/PrpD_sf_2"/>
</dbReference>
<dbReference type="SUPFAM" id="SSF103378">
    <property type="entry name" value="2-methylcitrate dehydratase PrpD"/>
    <property type="match status" value="1"/>
</dbReference>
<dbReference type="InterPro" id="IPR045337">
    <property type="entry name" value="MmgE_PrpD_C"/>
</dbReference>
<protein>
    <recommendedName>
        <fullName evidence="5">MmgE/PrpD family protein</fullName>
    </recommendedName>
</protein>
<dbReference type="InterPro" id="IPR045336">
    <property type="entry name" value="MmgE_PrpD_N"/>
</dbReference>
<dbReference type="GO" id="GO:0016829">
    <property type="term" value="F:lyase activity"/>
    <property type="evidence" value="ECO:0007669"/>
    <property type="project" value="InterPro"/>
</dbReference>
<feature type="non-terminal residue" evidence="4">
    <location>
        <position position="448"/>
    </location>
</feature>
<evidence type="ECO:0008006" key="5">
    <source>
        <dbReference type="Google" id="ProtNLM"/>
    </source>
</evidence>
<dbReference type="InterPro" id="IPR042183">
    <property type="entry name" value="MmgE/PrpD_sf_1"/>
</dbReference>
<comment type="caution">
    <text evidence="4">The sequence shown here is derived from an EMBL/GenBank/DDBJ whole genome shotgun (WGS) entry which is preliminary data.</text>
</comment>
<dbReference type="Gene3D" id="3.30.1330.120">
    <property type="entry name" value="2-methylcitrate dehydratase PrpD"/>
    <property type="match status" value="1"/>
</dbReference>
<dbReference type="AlphaFoldDB" id="A0A0F9DM01"/>
<evidence type="ECO:0000259" key="2">
    <source>
        <dbReference type="Pfam" id="PF03972"/>
    </source>
</evidence>
<evidence type="ECO:0000313" key="4">
    <source>
        <dbReference type="EMBL" id="KKL13013.1"/>
    </source>
</evidence>
<feature type="domain" description="MmgE/PrpD N-terminal" evidence="2">
    <location>
        <begin position="14"/>
        <end position="239"/>
    </location>
</feature>
<organism evidence="4">
    <name type="scientific">marine sediment metagenome</name>
    <dbReference type="NCBI Taxonomy" id="412755"/>
    <lineage>
        <taxon>unclassified sequences</taxon>
        <taxon>metagenomes</taxon>
        <taxon>ecological metagenomes</taxon>
    </lineage>
</organism>
<dbReference type="PANTHER" id="PTHR16943">
    <property type="entry name" value="2-METHYLCITRATE DEHYDRATASE-RELATED"/>
    <property type="match status" value="1"/>
</dbReference>
<dbReference type="PANTHER" id="PTHR16943:SF8">
    <property type="entry name" value="2-METHYLCITRATE DEHYDRATASE"/>
    <property type="match status" value="1"/>
</dbReference>
<dbReference type="Pfam" id="PF03972">
    <property type="entry name" value="MmgE_PrpD_N"/>
    <property type="match status" value="1"/>
</dbReference>
<dbReference type="InterPro" id="IPR036148">
    <property type="entry name" value="MmgE/PrpD_sf"/>
</dbReference>
<evidence type="ECO:0000259" key="3">
    <source>
        <dbReference type="Pfam" id="PF19305"/>
    </source>
</evidence>
<accession>A0A0F9DM01</accession>
<feature type="domain" description="MmgE/PrpD C-terminal" evidence="3">
    <location>
        <begin position="273"/>
        <end position="428"/>
    </location>
</feature>
<sequence>MDGQKKETIGQTKALLHWASNLCMEDIPDPVLRKAVLLIGDELGAMVASRNEPEVKSIQNQFFQHSTVSEATVFRGGREKTDRYSAAPANAAAANWCELDGGYRKTACHAGLYALPALLAEAESEGIIFGEVLKSLIVSYEVVTRLARSWQAPSMTLHPHAIFASVGAAIAVAAVRHLDLKRFSNAVTAAATLITVGPYDHAVKGALIENMWVASAVWNGMRSVDWAQCEIGGLESTLYDVYSTTLGFETRPEQFTTGLGENWAICDGYHKLFACCQYAHSTVEAALMALAEMPPDKGVMDIKYIVVETHELGLTLNNYNPETTLAARFSIPHIVAATFCFGHAEIEAFSSATLTMPEITRVRNAVKLRKFYPEQPMPYDRPARVTIEFYDGSRSVKQCLSAKGGPDRPFSEADILEKISRLTEDVYPCMASMVSNFLTIDEKYIDTP</sequence>
<reference evidence="4" key="1">
    <citation type="journal article" date="2015" name="Nature">
        <title>Complex archaea that bridge the gap between prokaryotes and eukaryotes.</title>
        <authorList>
            <person name="Spang A."/>
            <person name="Saw J.H."/>
            <person name="Jorgensen S.L."/>
            <person name="Zaremba-Niedzwiedzka K."/>
            <person name="Martijn J."/>
            <person name="Lind A.E."/>
            <person name="van Eijk R."/>
            <person name="Schleper C."/>
            <person name="Guy L."/>
            <person name="Ettema T.J."/>
        </authorList>
    </citation>
    <scope>NUCLEOTIDE SEQUENCE</scope>
</reference>
<dbReference type="Pfam" id="PF19305">
    <property type="entry name" value="MmgE_PrpD_C"/>
    <property type="match status" value="1"/>
</dbReference>